<accession>A0AAN9ULL5</accession>
<evidence type="ECO:0000256" key="1">
    <source>
        <dbReference type="ARBA" id="ARBA00005466"/>
    </source>
</evidence>
<dbReference type="GO" id="GO:0050660">
    <property type="term" value="F:flavin adenine dinucleotide binding"/>
    <property type="evidence" value="ECO:0007669"/>
    <property type="project" value="InterPro"/>
</dbReference>
<dbReference type="Gene3D" id="3.40.462.20">
    <property type="match status" value="1"/>
</dbReference>
<dbReference type="InterPro" id="IPR016169">
    <property type="entry name" value="FAD-bd_PCMH_sub2"/>
</dbReference>
<dbReference type="PANTHER" id="PTHR13878">
    <property type="entry name" value="GULONOLACTONE OXIDASE"/>
    <property type="match status" value="1"/>
</dbReference>
<dbReference type="GO" id="GO:0016491">
    <property type="term" value="F:oxidoreductase activity"/>
    <property type="evidence" value="ECO:0007669"/>
    <property type="project" value="UniProtKB-KW"/>
</dbReference>
<feature type="domain" description="Berberine/berberine-like" evidence="3">
    <location>
        <begin position="104"/>
        <end position="146"/>
    </location>
</feature>
<dbReference type="PANTHER" id="PTHR13878:SF91">
    <property type="entry name" value="FAD BINDING DOMAIN PROTEIN (AFU_ORTHOLOGUE AFUA_6G12070)-RELATED"/>
    <property type="match status" value="1"/>
</dbReference>
<dbReference type="Proteomes" id="UP001320420">
    <property type="component" value="Unassembled WGS sequence"/>
</dbReference>
<gene>
    <name evidence="4" type="ORF">SLS62_007263</name>
</gene>
<dbReference type="Pfam" id="PF08031">
    <property type="entry name" value="BBE"/>
    <property type="match status" value="1"/>
</dbReference>
<keyword evidence="2" id="KW-0560">Oxidoreductase</keyword>
<sequence>MELNFGGRLIPRSLVASDASAGDLTGGIRQTGEKGAILAGISMNTTRPPTSTNSVHPAWRETLFLSVFGTVASRSNMTANIEAMKFVTDVLEPIIQEVTPGGGAYLNEADINKPNWQESFYGANYPRLLSIKHKYDPEGLFWGKTAVGSEGWEVVADGRLCTTGI</sequence>
<evidence type="ECO:0000259" key="3">
    <source>
        <dbReference type="Pfam" id="PF08031"/>
    </source>
</evidence>
<comment type="similarity">
    <text evidence="1">Belongs to the oxygen-dependent FAD-linked oxidoreductase family.</text>
</comment>
<protein>
    <recommendedName>
        <fullName evidence="3">Berberine/berberine-like domain-containing protein</fullName>
    </recommendedName>
</protein>
<proteinExistence type="inferred from homology"/>
<dbReference type="Gene3D" id="3.30.465.10">
    <property type="match status" value="1"/>
</dbReference>
<evidence type="ECO:0000313" key="4">
    <source>
        <dbReference type="EMBL" id="KAK7750864.1"/>
    </source>
</evidence>
<evidence type="ECO:0000313" key="5">
    <source>
        <dbReference type="Proteomes" id="UP001320420"/>
    </source>
</evidence>
<evidence type="ECO:0000256" key="2">
    <source>
        <dbReference type="ARBA" id="ARBA00023002"/>
    </source>
</evidence>
<dbReference type="AlphaFoldDB" id="A0AAN9ULL5"/>
<organism evidence="4 5">
    <name type="scientific">Diatrype stigma</name>
    <dbReference type="NCBI Taxonomy" id="117547"/>
    <lineage>
        <taxon>Eukaryota</taxon>
        <taxon>Fungi</taxon>
        <taxon>Dikarya</taxon>
        <taxon>Ascomycota</taxon>
        <taxon>Pezizomycotina</taxon>
        <taxon>Sordariomycetes</taxon>
        <taxon>Xylariomycetidae</taxon>
        <taxon>Xylariales</taxon>
        <taxon>Diatrypaceae</taxon>
        <taxon>Diatrype</taxon>
    </lineage>
</organism>
<dbReference type="InterPro" id="IPR050432">
    <property type="entry name" value="FAD-linked_Oxidoreductases_BP"/>
</dbReference>
<name>A0AAN9ULL5_9PEZI</name>
<comment type="caution">
    <text evidence="4">The sequence shown here is derived from an EMBL/GenBank/DDBJ whole genome shotgun (WGS) entry which is preliminary data.</text>
</comment>
<keyword evidence="5" id="KW-1185">Reference proteome</keyword>
<dbReference type="EMBL" id="JAKJXP020000058">
    <property type="protein sequence ID" value="KAK7750864.1"/>
    <property type="molecule type" value="Genomic_DNA"/>
</dbReference>
<reference evidence="4 5" key="1">
    <citation type="submission" date="2024-02" db="EMBL/GenBank/DDBJ databases">
        <title>De novo assembly and annotation of 12 fungi associated with fruit tree decline syndrome in Ontario, Canada.</title>
        <authorList>
            <person name="Sulman M."/>
            <person name="Ellouze W."/>
            <person name="Ilyukhin E."/>
        </authorList>
    </citation>
    <scope>NUCLEOTIDE SEQUENCE [LARGE SCALE GENOMIC DNA]</scope>
    <source>
        <strain evidence="4 5">M11/M66-122</strain>
    </source>
</reference>
<dbReference type="InterPro" id="IPR012951">
    <property type="entry name" value="BBE"/>
</dbReference>